<dbReference type="Proteomes" id="UP000439903">
    <property type="component" value="Unassembled WGS sequence"/>
</dbReference>
<protein>
    <submittedName>
        <fullName evidence="2">Uncharacterized protein</fullName>
    </submittedName>
</protein>
<sequence>MEDTNYDESYSDSDSEFQNSDNENEDYDLNNTTEENISSEFDEEIEEILLDQSITNNKYTPCVIVDNDNNERRIQQCNKIDEGGSNRPLAQLKGTWEVDRNTIIQWNKKLDKLECFETNSGHLYQRLGQGVSNFGCNNKHDDLSAILEKFGNWIQLVAKSDNKLQKQQLIWSLLPAIKTLKLGLPKDLIYSPFDNQVLPTLLITQIAFKLAKIDLTKVAFLKEKDCVHFGNLLGESLWQSRIVLKNNLPTLENPQSLEQYTTAGPPSNL</sequence>
<accession>A0A8H4EKA8</accession>
<evidence type="ECO:0000313" key="2">
    <source>
        <dbReference type="EMBL" id="KAF0503040.1"/>
    </source>
</evidence>
<evidence type="ECO:0000313" key="3">
    <source>
        <dbReference type="Proteomes" id="UP000439903"/>
    </source>
</evidence>
<dbReference type="OrthoDB" id="2435949at2759"/>
<gene>
    <name evidence="2" type="ORF">F8M41_019712</name>
</gene>
<dbReference type="AlphaFoldDB" id="A0A8H4EKA8"/>
<evidence type="ECO:0000256" key="1">
    <source>
        <dbReference type="SAM" id="MobiDB-lite"/>
    </source>
</evidence>
<feature type="region of interest" description="Disordered" evidence="1">
    <location>
        <begin position="1"/>
        <end position="30"/>
    </location>
</feature>
<organism evidence="2 3">
    <name type="scientific">Gigaspora margarita</name>
    <dbReference type="NCBI Taxonomy" id="4874"/>
    <lineage>
        <taxon>Eukaryota</taxon>
        <taxon>Fungi</taxon>
        <taxon>Fungi incertae sedis</taxon>
        <taxon>Mucoromycota</taxon>
        <taxon>Glomeromycotina</taxon>
        <taxon>Glomeromycetes</taxon>
        <taxon>Diversisporales</taxon>
        <taxon>Gigasporaceae</taxon>
        <taxon>Gigaspora</taxon>
    </lineage>
</organism>
<proteinExistence type="predicted"/>
<name>A0A8H4EKA8_GIGMA</name>
<comment type="caution">
    <text evidence="2">The sequence shown here is derived from an EMBL/GenBank/DDBJ whole genome shotgun (WGS) entry which is preliminary data.</text>
</comment>
<feature type="compositionally biased region" description="Acidic residues" evidence="1">
    <location>
        <begin position="1"/>
        <end position="15"/>
    </location>
</feature>
<keyword evidence="3" id="KW-1185">Reference proteome</keyword>
<dbReference type="EMBL" id="WTPW01000519">
    <property type="protein sequence ID" value="KAF0503040.1"/>
    <property type="molecule type" value="Genomic_DNA"/>
</dbReference>
<reference evidence="2 3" key="1">
    <citation type="journal article" date="2019" name="Environ. Microbiol.">
        <title>At the nexus of three kingdoms: the genome of the mycorrhizal fungus Gigaspora margarita provides insights into plant, endobacterial and fungal interactions.</title>
        <authorList>
            <person name="Venice F."/>
            <person name="Ghignone S."/>
            <person name="Salvioli di Fossalunga A."/>
            <person name="Amselem J."/>
            <person name="Novero M."/>
            <person name="Xianan X."/>
            <person name="Sedzielewska Toro K."/>
            <person name="Morin E."/>
            <person name="Lipzen A."/>
            <person name="Grigoriev I.V."/>
            <person name="Henrissat B."/>
            <person name="Martin F.M."/>
            <person name="Bonfante P."/>
        </authorList>
    </citation>
    <scope>NUCLEOTIDE SEQUENCE [LARGE SCALE GENOMIC DNA]</scope>
    <source>
        <strain evidence="2 3">BEG34</strain>
    </source>
</reference>